<accession>A0A2A6D270</accession>
<organism evidence="1 2">
    <name type="scientific">Pristionchus pacificus</name>
    <name type="common">Parasitic nematode worm</name>
    <dbReference type="NCBI Taxonomy" id="54126"/>
    <lineage>
        <taxon>Eukaryota</taxon>
        <taxon>Metazoa</taxon>
        <taxon>Ecdysozoa</taxon>
        <taxon>Nematoda</taxon>
        <taxon>Chromadorea</taxon>
        <taxon>Rhabditida</taxon>
        <taxon>Rhabditina</taxon>
        <taxon>Diplogasteromorpha</taxon>
        <taxon>Diplogasteroidea</taxon>
        <taxon>Neodiplogasteridae</taxon>
        <taxon>Pristionchus</taxon>
    </lineage>
</organism>
<gene>
    <name evidence="1" type="primary">WBGene00095024</name>
</gene>
<dbReference type="EnsemblMetazoa" id="PPA05470.1">
    <property type="protein sequence ID" value="PPA05470.1"/>
    <property type="gene ID" value="WBGene00095024"/>
</dbReference>
<name>A0A2A6D270_PRIPA</name>
<proteinExistence type="predicted"/>
<accession>A0A8R1YDP2</accession>
<dbReference type="AlphaFoldDB" id="A0A2A6D270"/>
<dbReference type="Proteomes" id="UP000005239">
    <property type="component" value="Unassembled WGS sequence"/>
</dbReference>
<evidence type="ECO:0000313" key="1">
    <source>
        <dbReference type="EnsemblMetazoa" id="PPA05470.1"/>
    </source>
</evidence>
<sequence>MELFPVDTSEVDVKFINQGLDFFRICFNFSPVLISSSISTSLANFTSKNDQGVLGQLDCQVVRQTYSYAADKLVFIWEGRPSTITVVCRG</sequence>
<keyword evidence="2" id="KW-1185">Reference proteome</keyword>
<protein>
    <submittedName>
        <fullName evidence="1">Uncharacterized protein</fullName>
    </submittedName>
</protein>
<evidence type="ECO:0000313" key="2">
    <source>
        <dbReference type="Proteomes" id="UP000005239"/>
    </source>
</evidence>
<reference evidence="1" key="2">
    <citation type="submission" date="2022-06" db="UniProtKB">
        <authorList>
            <consortium name="EnsemblMetazoa"/>
        </authorList>
    </citation>
    <scope>IDENTIFICATION</scope>
    <source>
        <strain evidence="1">PS312</strain>
    </source>
</reference>
<reference evidence="2" key="1">
    <citation type="journal article" date="2008" name="Nat. Genet.">
        <title>The Pristionchus pacificus genome provides a unique perspective on nematode lifestyle and parasitism.</title>
        <authorList>
            <person name="Dieterich C."/>
            <person name="Clifton S.W."/>
            <person name="Schuster L.N."/>
            <person name="Chinwalla A."/>
            <person name="Delehaunty K."/>
            <person name="Dinkelacker I."/>
            <person name="Fulton L."/>
            <person name="Fulton R."/>
            <person name="Godfrey J."/>
            <person name="Minx P."/>
            <person name="Mitreva M."/>
            <person name="Roeseler W."/>
            <person name="Tian H."/>
            <person name="Witte H."/>
            <person name="Yang S.P."/>
            <person name="Wilson R.K."/>
            <person name="Sommer R.J."/>
        </authorList>
    </citation>
    <scope>NUCLEOTIDE SEQUENCE [LARGE SCALE GENOMIC DNA]</scope>
    <source>
        <strain evidence="2">PS312</strain>
    </source>
</reference>